<evidence type="ECO:0000313" key="1">
    <source>
        <dbReference type="EMBL" id="GIX70364.1"/>
    </source>
</evidence>
<reference evidence="1 2" key="1">
    <citation type="submission" date="2021-06" db="EMBL/GenBank/DDBJ databases">
        <title>Caerostris darwini draft genome.</title>
        <authorList>
            <person name="Kono N."/>
            <person name="Arakawa K."/>
        </authorList>
    </citation>
    <scope>NUCLEOTIDE SEQUENCE [LARGE SCALE GENOMIC DNA]</scope>
</reference>
<organism evidence="1 2">
    <name type="scientific">Caerostris darwini</name>
    <dbReference type="NCBI Taxonomy" id="1538125"/>
    <lineage>
        <taxon>Eukaryota</taxon>
        <taxon>Metazoa</taxon>
        <taxon>Ecdysozoa</taxon>
        <taxon>Arthropoda</taxon>
        <taxon>Chelicerata</taxon>
        <taxon>Arachnida</taxon>
        <taxon>Araneae</taxon>
        <taxon>Araneomorphae</taxon>
        <taxon>Entelegynae</taxon>
        <taxon>Araneoidea</taxon>
        <taxon>Araneidae</taxon>
        <taxon>Caerostris</taxon>
    </lineage>
</organism>
<dbReference type="EMBL" id="BPLQ01000360">
    <property type="protein sequence ID" value="GIX70364.1"/>
    <property type="molecule type" value="Genomic_DNA"/>
</dbReference>
<proteinExistence type="predicted"/>
<protein>
    <submittedName>
        <fullName evidence="1">Uncharacterized protein</fullName>
    </submittedName>
</protein>
<accession>A0AAV4MHU1</accession>
<evidence type="ECO:0000313" key="2">
    <source>
        <dbReference type="Proteomes" id="UP001054837"/>
    </source>
</evidence>
<keyword evidence="2" id="KW-1185">Reference proteome</keyword>
<dbReference type="AlphaFoldDB" id="A0AAV4MHU1"/>
<dbReference type="Proteomes" id="UP001054837">
    <property type="component" value="Unassembled WGS sequence"/>
</dbReference>
<name>A0AAV4MHU1_9ARAC</name>
<sequence>MDNTLTLASYLMRVQAPKYKSGCLPVSERPAVLSTNCPIQKREFHIPTGRNGQLSRNGTPIRCLQFYFIPLLLSPSSSKPLEVDPRGQLAFNLSIFLSCNRRYQPSPVLRHYYPL</sequence>
<comment type="caution">
    <text evidence="1">The sequence shown here is derived from an EMBL/GenBank/DDBJ whole genome shotgun (WGS) entry which is preliminary data.</text>
</comment>
<gene>
    <name evidence="1" type="ORF">CDAR_408711</name>
</gene>